<dbReference type="AlphaFoldDB" id="A0A409VV83"/>
<keyword evidence="1" id="KW-0812">Transmembrane</keyword>
<evidence type="ECO:0000256" key="1">
    <source>
        <dbReference type="SAM" id="Phobius"/>
    </source>
</evidence>
<keyword evidence="3" id="KW-1185">Reference proteome</keyword>
<proteinExistence type="predicted"/>
<keyword evidence="1" id="KW-0472">Membrane</keyword>
<feature type="transmembrane region" description="Helical" evidence="1">
    <location>
        <begin position="73"/>
        <end position="93"/>
    </location>
</feature>
<name>A0A409VV83_9AGAR</name>
<sequence>MPMHFTDQKYDVALLIYRIWQEEKFHDRIFDGRPEKFVPPLRKIMRIIIESGLLYTSVAFATFVTAVIKTYGIYVTTAFEVQIVGIAFNLIIIRTSRLSQRVEVNKLEHASNGITSLQFASVPSSTSSNPTSCFESRKNQSRALFPDSVDIR</sequence>
<gene>
    <name evidence="2" type="ORF">CVT26_014449</name>
</gene>
<dbReference type="Proteomes" id="UP000284706">
    <property type="component" value="Unassembled WGS sequence"/>
</dbReference>
<organism evidence="2 3">
    <name type="scientific">Gymnopilus dilepis</name>
    <dbReference type="NCBI Taxonomy" id="231916"/>
    <lineage>
        <taxon>Eukaryota</taxon>
        <taxon>Fungi</taxon>
        <taxon>Dikarya</taxon>
        <taxon>Basidiomycota</taxon>
        <taxon>Agaricomycotina</taxon>
        <taxon>Agaricomycetes</taxon>
        <taxon>Agaricomycetidae</taxon>
        <taxon>Agaricales</taxon>
        <taxon>Agaricineae</taxon>
        <taxon>Hymenogastraceae</taxon>
        <taxon>Gymnopilus</taxon>
    </lineage>
</organism>
<accession>A0A409VV83</accession>
<evidence type="ECO:0000313" key="3">
    <source>
        <dbReference type="Proteomes" id="UP000284706"/>
    </source>
</evidence>
<reference evidence="2 3" key="1">
    <citation type="journal article" date="2018" name="Evol. Lett.">
        <title>Horizontal gene cluster transfer increased hallucinogenic mushroom diversity.</title>
        <authorList>
            <person name="Reynolds H.T."/>
            <person name="Vijayakumar V."/>
            <person name="Gluck-Thaler E."/>
            <person name="Korotkin H.B."/>
            <person name="Matheny P.B."/>
            <person name="Slot J.C."/>
        </authorList>
    </citation>
    <scope>NUCLEOTIDE SEQUENCE [LARGE SCALE GENOMIC DNA]</scope>
    <source>
        <strain evidence="2 3">SRW20</strain>
    </source>
</reference>
<dbReference type="InParanoid" id="A0A409VV83"/>
<keyword evidence="1" id="KW-1133">Transmembrane helix</keyword>
<comment type="caution">
    <text evidence="2">The sequence shown here is derived from an EMBL/GenBank/DDBJ whole genome shotgun (WGS) entry which is preliminary data.</text>
</comment>
<dbReference type="OrthoDB" id="3064360at2759"/>
<protein>
    <submittedName>
        <fullName evidence="2">Uncharacterized protein</fullName>
    </submittedName>
</protein>
<evidence type="ECO:0000313" key="2">
    <source>
        <dbReference type="EMBL" id="PPQ70157.1"/>
    </source>
</evidence>
<feature type="transmembrane region" description="Helical" evidence="1">
    <location>
        <begin position="47"/>
        <end position="67"/>
    </location>
</feature>
<dbReference type="EMBL" id="NHYE01005551">
    <property type="protein sequence ID" value="PPQ70157.1"/>
    <property type="molecule type" value="Genomic_DNA"/>
</dbReference>